<dbReference type="Pfam" id="PF09957">
    <property type="entry name" value="VapB_antitoxin"/>
    <property type="match status" value="1"/>
</dbReference>
<evidence type="ECO:0000313" key="2">
    <source>
        <dbReference type="Proteomes" id="UP000007383"/>
    </source>
</evidence>
<evidence type="ECO:0008006" key="3">
    <source>
        <dbReference type="Google" id="ProtNLM"/>
    </source>
</evidence>
<organism evidence="1 2">
    <name type="scientific">Spirochaeta africana (strain ATCC 700263 / DSM 8902 / Z-7692)</name>
    <dbReference type="NCBI Taxonomy" id="889378"/>
    <lineage>
        <taxon>Bacteria</taxon>
        <taxon>Pseudomonadati</taxon>
        <taxon>Spirochaetota</taxon>
        <taxon>Spirochaetia</taxon>
        <taxon>Spirochaetales</taxon>
        <taxon>Spirochaetaceae</taxon>
        <taxon>Spirochaeta</taxon>
    </lineage>
</organism>
<dbReference type="EMBL" id="CP003282">
    <property type="protein sequence ID" value="AFG36546.1"/>
    <property type="molecule type" value="Genomic_DNA"/>
</dbReference>
<name>H9UGA3_SPIAZ</name>
<dbReference type="OrthoDB" id="9805830at2"/>
<evidence type="ECO:0000313" key="1">
    <source>
        <dbReference type="EMBL" id="AFG36546.1"/>
    </source>
</evidence>
<dbReference type="RefSeq" id="WP_014454543.1">
    <property type="nucleotide sequence ID" value="NC_017098.1"/>
</dbReference>
<dbReference type="Proteomes" id="UP000007383">
    <property type="component" value="Chromosome"/>
</dbReference>
<dbReference type="InterPro" id="IPR019239">
    <property type="entry name" value="VapB_antitoxin"/>
</dbReference>
<sequence length="69" mass="7892">MKRTNLVLDEDLLNDARAISGARTYSEAVNLALRELVRRRTYQQVDKLANSDIWSGNLSEMREDAHVSD</sequence>
<protein>
    <recommendedName>
        <fullName evidence="3">Transcription regulator of the Arc/MetJ class</fullName>
    </recommendedName>
</protein>
<dbReference type="KEGG" id="sfc:Spiaf_0443"/>
<reference evidence="2" key="1">
    <citation type="journal article" date="2013" name="Stand. Genomic Sci.">
        <title>Complete genome sequence of the halophilic bacterium Spirochaeta africana type strain (Z-7692(T)) from the alkaline Lake Magadi in the East African Rift.</title>
        <authorList>
            <person name="Liolos K."/>
            <person name="Abt B."/>
            <person name="Scheuner C."/>
            <person name="Teshima H."/>
            <person name="Held B."/>
            <person name="Lapidus A."/>
            <person name="Nolan M."/>
            <person name="Lucas S."/>
            <person name="Deshpande S."/>
            <person name="Cheng J.F."/>
            <person name="Tapia R."/>
            <person name="Goodwin L.A."/>
            <person name="Pitluck S."/>
            <person name="Pagani I."/>
            <person name="Ivanova N."/>
            <person name="Mavromatis K."/>
            <person name="Mikhailova N."/>
            <person name="Huntemann M."/>
            <person name="Pati A."/>
            <person name="Chen A."/>
            <person name="Palaniappan K."/>
            <person name="Land M."/>
            <person name="Rohde M."/>
            <person name="Tindall B.J."/>
            <person name="Detter J.C."/>
            <person name="Goker M."/>
            <person name="Bristow J."/>
            <person name="Eisen J.A."/>
            <person name="Markowitz V."/>
            <person name="Hugenholtz P."/>
            <person name="Woyke T."/>
            <person name="Klenk H.P."/>
            <person name="Kyrpides N.C."/>
        </authorList>
    </citation>
    <scope>NUCLEOTIDE SEQUENCE</scope>
    <source>
        <strain evidence="2">ATCC 700263 / DSM 8902 / Z-7692</strain>
    </source>
</reference>
<keyword evidence="2" id="KW-1185">Reference proteome</keyword>
<gene>
    <name evidence="1" type="ordered locus">Spiaf_0443</name>
</gene>
<dbReference type="HOGENOM" id="CLU_179376_3_0_12"/>
<dbReference type="AlphaFoldDB" id="H9UGA3"/>
<dbReference type="STRING" id="889378.Spiaf_0443"/>
<proteinExistence type="predicted"/>
<accession>H9UGA3</accession>